<sequence>MTKKQKQVKERVPGAGRAKMLVAAMLGGLLLNPPLLEISSVDPMARLFGWPLILFYINAIWILLIIMVLMPKIGLWVKMAAATVKRLLGRGSA</sequence>
<dbReference type="Proteomes" id="UP000316649">
    <property type="component" value="Unassembled WGS sequence"/>
</dbReference>
<organism evidence="2 3">
    <name type="scientific">Sedimenticola selenatireducens</name>
    <dbReference type="NCBI Taxonomy" id="191960"/>
    <lineage>
        <taxon>Bacteria</taxon>
        <taxon>Pseudomonadati</taxon>
        <taxon>Pseudomonadota</taxon>
        <taxon>Gammaproteobacteria</taxon>
        <taxon>Chromatiales</taxon>
        <taxon>Sedimenticolaceae</taxon>
        <taxon>Sedimenticola</taxon>
    </lineage>
</organism>
<evidence type="ECO:0000313" key="3">
    <source>
        <dbReference type="Proteomes" id="UP000316649"/>
    </source>
</evidence>
<keyword evidence="1" id="KW-0812">Transmembrane</keyword>
<feature type="transmembrane region" description="Helical" evidence="1">
    <location>
        <begin position="20"/>
        <end position="36"/>
    </location>
</feature>
<feature type="transmembrane region" description="Helical" evidence="1">
    <location>
        <begin position="48"/>
        <end position="69"/>
    </location>
</feature>
<accession>A0A558DU83</accession>
<name>A0A558DU83_9GAMM</name>
<dbReference type="AlphaFoldDB" id="A0A558DU83"/>
<keyword evidence="3" id="KW-1185">Reference proteome</keyword>
<gene>
    <name evidence="2" type="ORF">FHP88_06145</name>
</gene>
<protein>
    <submittedName>
        <fullName evidence="2">Uncharacterized protein</fullName>
    </submittedName>
</protein>
<keyword evidence="1" id="KW-0472">Membrane</keyword>
<dbReference type="EMBL" id="VMNH01000005">
    <property type="protein sequence ID" value="TVO77000.1"/>
    <property type="molecule type" value="Genomic_DNA"/>
</dbReference>
<keyword evidence="1" id="KW-1133">Transmembrane helix</keyword>
<reference evidence="2 3" key="1">
    <citation type="submission" date="2019-07" db="EMBL/GenBank/DDBJ databases">
        <title>The pathways for chlorine oxyanion respiration interact through the shared metabolite chlorate.</title>
        <authorList>
            <person name="Barnum T.P."/>
            <person name="Cheng Y."/>
            <person name="Hill K.A."/>
            <person name="Lucas L.N."/>
            <person name="Carlson H.K."/>
            <person name="Coates J.D."/>
        </authorList>
    </citation>
    <scope>NUCLEOTIDE SEQUENCE [LARGE SCALE GENOMIC DNA]</scope>
    <source>
        <strain evidence="2 3">BK-1</strain>
    </source>
</reference>
<comment type="caution">
    <text evidence="2">The sequence shown here is derived from an EMBL/GenBank/DDBJ whole genome shotgun (WGS) entry which is preliminary data.</text>
</comment>
<evidence type="ECO:0000256" key="1">
    <source>
        <dbReference type="SAM" id="Phobius"/>
    </source>
</evidence>
<dbReference type="RefSeq" id="WP_144358129.1">
    <property type="nucleotide sequence ID" value="NZ_VMNH01000005.1"/>
</dbReference>
<evidence type="ECO:0000313" key="2">
    <source>
        <dbReference type="EMBL" id="TVO77000.1"/>
    </source>
</evidence>
<proteinExistence type="predicted"/>